<dbReference type="Gene3D" id="3.20.20.70">
    <property type="entry name" value="Aldolase class I"/>
    <property type="match status" value="1"/>
</dbReference>
<keyword evidence="11" id="KW-0560">Oxidoreductase</keyword>
<dbReference type="InterPro" id="IPR013785">
    <property type="entry name" value="Aldolase_TIM"/>
</dbReference>
<evidence type="ECO:0000256" key="11">
    <source>
        <dbReference type="ARBA" id="ARBA00023002"/>
    </source>
</evidence>
<evidence type="ECO:0000256" key="3">
    <source>
        <dbReference type="ARBA" id="ARBA00004370"/>
    </source>
</evidence>
<dbReference type="InterPro" id="IPR012135">
    <property type="entry name" value="Dihydroorotate_DH_1_2"/>
</dbReference>
<evidence type="ECO:0000313" key="17">
    <source>
        <dbReference type="Proteomes" id="UP001499951"/>
    </source>
</evidence>
<dbReference type="NCBIfam" id="NF003645">
    <property type="entry name" value="PRK05286.1-2"/>
    <property type="match status" value="1"/>
</dbReference>
<dbReference type="InterPro" id="IPR001295">
    <property type="entry name" value="Dihydroorotate_DH_CS"/>
</dbReference>
<dbReference type="RefSeq" id="WP_208393986.1">
    <property type="nucleotide sequence ID" value="NZ_BAAADD010000012.1"/>
</dbReference>
<protein>
    <recommendedName>
        <fullName evidence="7 14">Dihydroorotate dehydrogenase (quinone)</fullName>
        <ecNumber evidence="6 14">1.3.5.2</ecNumber>
    </recommendedName>
</protein>
<dbReference type="Proteomes" id="UP001499951">
    <property type="component" value="Unassembled WGS sequence"/>
</dbReference>
<evidence type="ECO:0000256" key="5">
    <source>
        <dbReference type="ARBA" id="ARBA00005359"/>
    </source>
</evidence>
<dbReference type="NCBIfam" id="TIGR01036">
    <property type="entry name" value="pyrD_sub2"/>
    <property type="match status" value="1"/>
</dbReference>
<comment type="subcellular location">
    <subcellularLocation>
        <location evidence="3">Membrane</location>
    </subcellularLocation>
</comment>
<dbReference type="SUPFAM" id="SSF51395">
    <property type="entry name" value="FMN-linked oxidoreductases"/>
    <property type="match status" value="1"/>
</dbReference>
<dbReference type="PANTHER" id="PTHR48109">
    <property type="entry name" value="DIHYDROOROTATE DEHYDROGENASE (QUINONE), MITOCHONDRIAL-RELATED"/>
    <property type="match status" value="1"/>
</dbReference>
<evidence type="ECO:0000256" key="6">
    <source>
        <dbReference type="ARBA" id="ARBA00012791"/>
    </source>
</evidence>
<evidence type="ECO:0000256" key="9">
    <source>
        <dbReference type="ARBA" id="ARBA00022643"/>
    </source>
</evidence>
<keyword evidence="10" id="KW-0665">Pyrimidine biosynthesis</keyword>
<evidence type="ECO:0000256" key="14">
    <source>
        <dbReference type="NCBIfam" id="TIGR01036"/>
    </source>
</evidence>
<name>A0ABP3QBB6_9PROT</name>
<proteinExistence type="inferred from homology"/>
<keyword evidence="17" id="KW-1185">Reference proteome</keyword>
<comment type="pathway">
    <text evidence="4">Pyrimidine metabolism; UMP biosynthesis via de novo pathway; orotate from (S)-dihydroorotate (quinone route): step 1/1.</text>
</comment>
<reference evidence="17" key="1">
    <citation type="journal article" date="2019" name="Int. J. Syst. Evol. Microbiol.">
        <title>The Global Catalogue of Microorganisms (GCM) 10K type strain sequencing project: providing services to taxonomists for standard genome sequencing and annotation.</title>
        <authorList>
            <consortium name="The Broad Institute Genomics Platform"/>
            <consortium name="The Broad Institute Genome Sequencing Center for Infectious Disease"/>
            <person name="Wu L."/>
            <person name="Ma J."/>
        </authorList>
    </citation>
    <scope>NUCLEOTIDE SEQUENCE [LARGE SCALE GENOMIC DNA]</scope>
    <source>
        <strain evidence="17">JCM 15089</strain>
    </source>
</reference>
<dbReference type="EC" id="1.3.5.2" evidence="6 14"/>
<evidence type="ECO:0000256" key="4">
    <source>
        <dbReference type="ARBA" id="ARBA00005161"/>
    </source>
</evidence>
<accession>A0ABP3QBB6</accession>
<dbReference type="PROSITE" id="PS00912">
    <property type="entry name" value="DHODEHASE_2"/>
    <property type="match status" value="1"/>
</dbReference>
<feature type="domain" description="Dihydroorotate dehydrogenase catalytic" evidence="15">
    <location>
        <begin position="48"/>
        <end position="336"/>
    </location>
</feature>
<dbReference type="PIRSF" id="PIRSF000164">
    <property type="entry name" value="DHO_oxidase"/>
    <property type="match status" value="1"/>
</dbReference>
<comment type="cofactor">
    <cofactor evidence="1">
        <name>FMN</name>
        <dbReference type="ChEBI" id="CHEBI:58210"/>
    </cofactor>
</comment>
<evidence type="ECO:0000256" key="2">
    <source>
        <dbReference type="ARBA" id="ARBA00003125"/>
    </source>
</evidence>
<dbReference type="CDD" id="cd04738">
    <property type="entry name" value="DHOD_2_like"/>
    <property type="match status" value="1"/>
</dbReference>
<dbReference type="InterPro" id="IPR005719">
    <property type="entry name" value="Dihydroorotate_DH_2"/>
</dbReference>
<dbReference type="Pfam" id="PF01180">
    <property type="entry name" value="DHO_dh"/>
    <property type="match status" value="1"/>
</dbReference>
<dbReference type="NCBIfam" id="NF003652">
    <property type="entry name" value="PRK05286.2-5"/>
    <property type="match status" value="1"/>
</dbReference>
<evidence type="ECO:0000256" key="1">
    <source>
        <dbReference type="ARBA" id="ARBA00001917"/>
    </source>
</evidence>
<evidence type="ECO:0000256" key="12">
    <source>
        <dbReference type="ARBA" id="ARBA00023136"/>
    </source>
</evidence>
<keyword evidence="8" id="KW-0285">Flavoprotein</keyword>
<keyword evidence="12" id="KW-0472">Membrane</keyword>
<evidence type="ECO:0000256" key="8">
    <source>
        <dbReference type="ARBA" id="ARBA00022630"/>
    </source>
</evidence>
<dbReference type="PROSITE" id="PS00911">
    <property type="entry name" value="DHODEHASE_1"/>
    <property type="match status" value="1"/>
</dbReference>
<evidence type="ECO:0000256" key="7">
    <source>
        <dbReference type="ARBA" id="ARBA00018366"/>
    </source>
</evidence>
<dbReference type="InterPro" id="IPR005720">
    <property type="entry name" value="Dihydroorotate_DH_cat"/>
</dbReference>
<organism evidence="16 17">
    <name type="scientific">Rhizomicrobium electricum</name>
    <dbReference type="NCBI Taxonomy" id="480070"/>
    <lineage>
        <taxon>Bacteria</taxon>
        <taxon>Pseudomonadati</taxon>
        <taxon>Pseudomonadota</taxon>
        <taxon>Alphaproteobacteria</taxon>
        <taxon>Micropepsales</taxon>
        <taxon>Micropepsaceae</taxon>
        <taxon>Rhizomicrobium</taxon>
    </lineage>
</organism>
<dbReference type="InterPro" id="IPR050074">
    <property type="entry name" value="DHO_dehydrogenase"/>
</dbReference>
<gene>
    <name evidence="16" type="ORF">GCM10008942_39120</name>
</gene>
<evidence type="ECO:0000256" key="10">
    <source>
        <dbReference type="ARBA" id="ARBA00022975"/>
    </source>
</evidence>
<sequence>MSIIDWGMDIAVAAIRLLPPEPAHHLTVELMARFGFFLPGPAKDDPRLKVSVLGLDFPNPLGVAAGFDKDCRAYKGMLKLGLGHVESGTVTPLPQPGNPQPRMYRLPEDGAIINRMGFNNRGIDAAAARLARRKAGRGIVAINIGANKTSTDRIADYRKGFEKLAPLADFVVANVSSPNTPGLRGLQGKDELTALLATLVEARGAAKKPILLKIAPDLDAHALDDIAAVVLASGIDGMVVTNTTVDRPATLKSRYAAESGGLSGKPLMEPSTRVLAEVRRRVGKKLVLIGVGGVTTGEDAYRKIRAGASLVQLYTAMVYQGGSLVPKIKRDLLKCLERDGFASVAEAVGKDVD</sequence>
<comment type="similarity">
    <text evidence="5">Belongs to the dihydroorotate dehydrogenase family. Type 2 subfamily.</text>
</comment>
<comment type="function">
    <text evidence="2">Catalyzes the conversion of dihydroorotate to orotate with quinone as electron acceptor.</text>
</comment>
<dbReference type="EMBL" id="BAAADD010000012">
    <property type="protein sequence ID" value="GAA0586292.1"/>
    <property type="molecule type" value="Genomic_DNA"/>
</dbReference>
<comment type="caution">
    <text evidence="16">The sequence shown here is derived from an EMBL/GenBank/DDBJ whole genome shotgun (WGS) entry which is preliminary data.</text>
</comment>
<evidence type="ECO:0000259" key="15">
    <source>
        <dbReference type="Pfam" id="PF01180"/>
    </source>
</evidence>
<keyword evidence="9" id="KW-0288">FMN</keyword>
<evidence type="ECO:0000313" key="16">
    <source>
        <dbReference type="EMBL" id="GAA0586292.1"/>
    </source>
</evidence>
<evidence type="ECO:0000256" key="13">
    <source>
        <dbReference type="ARBA" id="ARBA00048639"/>
    </source>
</evidence>
<dbReference type="PANTHER" id="PTHR48109:SF4">
    <property type="entry name" value="DIHYDROOROTATE DEHYDROGENASE (QUINONE), MITOCHONDRIAL"/>
    <property type="match status" value="1"/>
</dbReference>
<comment type="catalytic activity">
    <reaction evidence="13">
        <text>(S)-dihydroorotate + a quinone = orotate + a quinol</text>
        <dbReference type="Rhea" id="RHEA:30187"/>
        <dbReference type="ChEBI" id="CHEBI:24646"/>
        <dbReference type="ChEBI" id="CHEBI:30839"/>
        <dbReference type="ChEBI" id="CHEBI:30864"/>
        <dbReference type="ChEBI" id="CHEBI:132124"/>
        <dbReference type="EC" id="1.3.5.2"/>
    </reaction>
</comment>